<dbReference type="RefSeq" id="WP_326455069.1">
    <property type="nucleotide sequence ID" value="NZ_JAYMFH010000016.1"/>
</dbReference>
<dbReference type="InterPro" id="IPR025683">
    <property type="entry name" value="Protein_beta"/>
</dbReference>
<dbReference type="EMBL" id="JAYMFH010000016">
    <property type="protein sequence ID" value="MEC4295673.1"/>
    <property type="molecule type" value="Genomic_DNA"/>
</dbReference>
<reference evidence="1 2" key="1">
    <citation type="submission" date="2024-01" db="EMBL/GenBank/DDBJ databases">
        <title>novel species in genus Adlercreutzia.</title>
        <authorList>
            <person name="Liu X."/>
        </authorList>
    </citation>
    <scope>NUCLEOTIDE SEQUENCE [LARGE SCALE GENOMIC DNA]</scope>
    <source>
        <strain evidence="1 2">R22</strain>
    </source>
</reference>
<proteinExistence type="predicted"/>
<dbReference type="Proteomes" id="UP001343724">
    <property type="component" value="Unassembled WGS sequence"/>
</dbReference>
<accession>A0ABU6J0Y3</accession>
<protein>
    <recommendedName>
        <fullName evidence="3">T4 beta protein</fullName>
    </recommendedName>
</protein>
<comment type="caution">
    <text evidence="1">The sequence shown here is derived from an EMBL/GenBank/DDBJ whole genome shotgun (WGS) entry which is preliminary data.</text>
</comment>
<dbReference type="Pfam" id="PF14350">
    <property type="entry name" value="Beta_protein"/>
    <property type="match status" value="1"/>
</dbReference>
<name>A0ABU6J0Y3_9ACTN</name>
<keyword evidence="2" id="KW-1185">Reference proteome</keyword>
<evidence type="ECO:0000313" key="2">
    <source>
        <dbReference type="Proteomes" id="UP001343724"/>
    </source>
</evidence>
<sequence>MYVPILKNWDSEMKALRMLKKAGILPCEGIVPFIKIVEEDDAPTSRNWYKSIEKLNEFFADKSAFVDYHRCNLEDYRQVDMGKIGRIREMSAEGEHYLEALNKLADRENLIPVISIRSDVENPSVETIISHMEEYRRRHPGKPFCLSIDTNPENYSDIIEKMVETDYLFFDIGEKALPSQRIQLMRLKNLEPEAQTVLLNSPRKRAIKNKEYETHGETDLIDNSVRTEYQKLEFCGFGDFAGLRDDLKLNIKNGGFANASIFIYRNDINKFHVYMNPDSSRKVMGLRDISPLLQKDLPLLDPNGTCLALRQFREEWAKGNAGNFATWVTRTVVRYIQQIAENPH</sequence>
<organism evidence="1 2">
    <name type="scientific">Adlercreutzia shanghongiae</name>
    <dbReference type="NCBI Taxonomy" id="3111773"/>
    <lineage>
        <taxon>Bacteria</taxon>
        <taxon>Bacillati</taxon>
        <taxon>Actinomycetota</taxon>
        <taxon>Coriobacteriia</taxon>
        <taxon>Eggerthellales</taxon>
        <taxon>Eggerthellaceae</taxon>
        <taxon>Adlercreutzia</taxon>
    </lineage>
</organism>
<gene>
    <name evidence="1" type="ORF">VJ920_10155</name>
</gene>
<evidence type="ECO:0000313" key="1">
    <source>
        <dbReference type="EMBL" id="MEC4295673.1"/>
    </source>
</evidence>
<evidence type="ECO:0008006" key="3">
    <source>
        <dbReference type="Google" id="ProtNLM"/>
    </source>
</evidence>